<evidence type="ECO:0000313" key="3">
    <source>
        <dbReference type="Proteomes" id="UP000558997"/>
    </source>
</evidence>
<keyword evidence="3" id="KW-1185">Reference proteome</keyword>
<accession>A0A841DV58</accession>
<evidence type="ECO:0000256" key="1">
    <source>
        <dbReference type="SAM" id="MobiDB-lite"/>
    </source>
</evidence>
<reference evidence="2 3" key="1">
    <citation type="submission" date="2020-08" db="EMBL/GenBank/DDBJ databases">
        <title>Sequencing the genomes of 1000 actinobacteria strains.</title>
        <authorList>
            <person name="Klenk H.-P."/>
        </authorList>
    </citation>
    <scope>NUCLEOTIDE SEQUENCE [LARGE SCALE GENOMIC DNA]</scope>
    <source>
        <strain evidence="2 3">DSM 17294</strain>
    </source>
</reference>
<feature type="region of interest" description="Disordered" evidence="1">
    <location>
        <begin position="211"/>
        <end position="252"/>
    </location>
</feature>
<dbReference type="EMBL" id="JACHNF010000001">
    <property type="protein sequence ID" value="MBB5982502.1"/>
    <property type="molecule type" value="Genomic_DNA"/>
</dbReference>
<evidence type="ECO:0000313" key="2">
    <source>
        <dbReference type="EMBL" id="MBB5982502.1"/>
    </source>
</evidence>
<dbReference type="RefSeq" id="WP_184839773.1">
    <property type="nucleotide sequence ID" value="NZ_BAAAVN010000026.1"/>
</dbReference>
<feature type="compositionally biased region" description="Polar residues" evidence="1">
    <location>
        <begin position="232"/>
        <end position="243"/>
    </location>
</feature>
<organism evidence="2 3">
    <name type="scientific">Kribbella solani</name>
    <dbReference type="NCBI Taxonomy" id="236067"/>
    <lineage>
        <taxon>Bacteria</taxon>
        <taxon>Bacillati</taxon>
        <taxon>Actinomycetota</taxon>
        <taxon>Actinomycetes</taxon>
        <taxon>Propionibacteriales</taxon>
        <taxon>Kribbellaceae</taxon>
        <taxon>Kribbella</taxon>
    </lineage>
</organism>
<dbReference type="Proteomes" id="UP000558997">
    <property type="component" value="Unassembled WGS sequence"/>
</dbReference>
<proteinExistence type="predicted"/>
<dbReference type="AlphaFoldDB" id="A0A841DV58"/>
<gene>
    <name evidence="2" type="ORF">HDA44_005843</name>
</gene>
<protein>
    <submittedName>
        <fullName evidence="2">Uncharacterized protein</fullName>
    </submittedName>
</protein>
<comment type="caution">
    <text evidence="2">The sequence shown here is derived from an EMBL/GenBank/DDBJ whole genome shotgun (WGS) entry which is preliminary data.</text>
</comment>
<name>A0A841DV58_9ACTN</name>
<sequence>MSYSYSRPSPDGPVTTYRDPSSDVWFRKHLDKLGAEVELLNYEATGRDGTWSAAVMYASASTRAAPEADVFNGLAERLAAEYNTDDNRGNWIDTHDALTNVRSDVTQSYADQSLTWIAVAIVKAEDIMRVHSRPDPAMVGVVRDAMVQRLADSRAGSGPADGPGTYGARLGRDTAEAGIGAIKQVFQEERMARLAEVGLGAQAAPGTAAAVAGNTPAAAERNGNTPAPAERNGSTPSTTAKQTRSTDHGGRG</sequence>